<sequence>MKNVITALRNSDGCQAPWIFTLYCFVDFERRWSMVDNVELRCHDQLNNGAIYLESILRNIDIESFMNCWGDSWQIGFQSYLDSTKSGVEWWKAVQIADLSVDDEISYWKHYNISEYTTHWQNIKQLGVIETLTIQNSLSYEFELTLKHSNGSFQWSTQTSSKLYWGFASDLWAITSNTSVKVRNMHLQIRHPKLYKS</sequence>
<gene>
    <name evidence="1" type="ORF">THRCLA_23414</name>
</gene>
<reference evidence="1 2" key="1">
    <citation type="journal article" date="2014" name="Genome Biol. Evol.">
        <title>The secreted proteins of Achlya hypogyna and Thraustotheca clavata identify the ancestral oomycete secretome and reveal gene acquisitions by horizontal gene transfer.</title>
        <authorList>
            <person name="Misner I."/>
            <person name="Blouin N."/>
            <person name="Leonard G."/>
            <person name="Richards T.A."/>
            <person name="Lane C.E."/>
        </authorList>
    </citation>
    <scope>NUCLEOTIDE SEQUENCE [LARGE SCALE GENOMIC DNA]</scope>
    <source>
        <strain evidence="1 2">ATCC 34112</strain>
    </source>
</reference>
<organism evidence="1 2">
    <name type="scientific">Thraustotheca clavata</name>
    <dbReference type="NCBI Taxonomy" id="74557"/>
    <lineage>
        <taxon>Eukaryota</taxon>
        <taxon>Sar</taxon>
        <taxon>Stramenopiles</taxon>
        <taxon>Oomycota</taxon>
        <taxon>Saprolegniomycetes</taxon>
        <taxon>Saprolegniales</taxon>
        <taxon>Achlyaceae</taxon>
        <taxon>Thraustotheca</taxon>
    </lineage>
</organism>
<accession>A0A1V9Y5Y9</accession>
<comment type="caution">
    <text evidence="1">The sequence shown here is derived from an EMBL/GenBank/DDBJ whole genome shotgun (WGS) entry which is preliminary data.</text>
</comment>
<proteinExistence type="predicted"/>
<protein>
    <submittedName>
        <fullName evidence="1">Uncharacterized protein</fullName>
    </submittedName>
</protein>
<name>A0A1V9Y5Y9_9STRA</name>
<evidence type="ECO:0000313" key="2">
    <source>
        <dbReference type="Proteomes" id="UP000243217"/>
    </source>
</evidence>
<dbReference type="EMBL" id="JNBS01005065">
    <property type="protein sequence ID" value="OQR81142.1"/>
    <property type="molecule type" value="Genomic_DNA"/>
</dbReference>
<dbReference type="Proteomes" id="UP000243217">
    <property type="component" value="Unassembled WGS sequence"/>
</dbReference>
<evidence type="ECO:0000313" key="1">
    <source>
        <dbReference type="EMBL" id="OQR81142.1"/>
    </source>
</evidence>
<dbReference type="OrthoDB" id="78977at2759"/>
<keyword evidence="2" id="KW-1185">Reference proteome</keyword>
<dbReference type="AlphaFoldDB" id="A0A1V9Y5Y9"/>